<dbReference type="EMBL" id="JAFLRJ010000124">
    <property type="protein sequence ID" value="MBO0512869.1"/>
    <property type="molecule type" value="Genomic_DNA"/>
</dbReference>
<sequence>MHPLAVERDFLARAERLKSWGAGLLCVAAVFWIYAAWQMFAPFTSSTWKVDCSAPAFAERRDLYIDDRISDDHDRALHCEADRDWTGPVTALVLSVPVSTAGAVLLATGVAISALRRHDEAVRRAKA</sequence>
<evidence type="ECO:0000313" key="3">
    <source>
        <dbReference type="Proteomes" id="UP000664167"/>
    </source>
</evidence>
<name>A0A939JIS1_9ACTN</name>
<organism evidence="2 3">
    <name type="scientific">Streptomyces beijiangensis</name>
    <dbReference type="NCBI Taxonomy" id="163361"/>
    <lineage>
        <taxon>Bacteria</taxon>
        <taxon>Bacillati</taxon>
        <taxon>Actinomycetota</taxon>
        <taxon>Actinomycetes</taxon>
        <taxon>Kitasatosporales</taxon>
        <taxon>Streptomycetaceae</taxon>
        <taxon>Streptomyces</taxon>
    </lineage>
</organism>
<keyword evidence="1" id="KW-1133">Transmembrane helix</keyword>
<keyword evidence="1" id="KW-0472">Membrane</keyword>
<keyword evidence="3" id="KW-1185">Reference proteome</keyword>
<dbReference type="Proteomes" id="UP000664167">
    <property type="component" value="Unassembled WGS sequence"/>
</dbReference>
<evidence type="ECO:0000256" key="1">
    <source>
        <dbReference type="SAM" id="Phobius"/>
    </source>
</evidence>
<reference evidence="2" key="1">
    <citation type="submission" date="2021-03" db="EMBL/GenBank/DDBJ databases">
        <title>Streptomyces poriferae sp. nov., a novel marine sponge-derived Actinobacteria species with anti-MRSA activity.</title>
        <authorList>
            <person name="Sandoval-Powers M."/>
            <person name="Kralova S."/>
            <person name="Nguyen G.-S."/>
            <person name="Fawwal D."/>
            <person name="Degnes K."/>
            <person name="Klinkenberg G."/>
            <person name="Sletta H."/>
            <person name="Wentzel A."/>
            <person name="Liles M.R."/>
        </authorList>
    </citation>
    <scope>NUCLEOTIDE SEQUENCE</scope>
    <source>
        <strain evidence="2">DSM 41794</strain>
    </source>
</reference>
<feature type="transmembrane region" description="Helical" evidence="1">
    <location>
        <begin position="20"/>
        <end position="40"/>
    </location>
</feature>
<dbReference type="RefSeq" id="WP_206962301.1">
    <property type="nucleotide sequence ID" value="NZ_BAAAJJ010000002.1"/>
</dbReference>
<accession>A0A939JIS1</accession>
<comment type="caution">
    <text evidence="2">The sequence shown here is derived from an EMBL/GenBank/DDBJ whole genome shotgun (WGS) entry which is preliminary data.</text>
</comment>
<feature type="transmembrane region" description="Helical" evidence="1">
    <location>
        <begin position="92"/>
        <end position="115"/>
    </location>
</feature>
<dbReference type="AlphaFoldDB" id="A0A939JIS1"/>
<protein>
    <submittedName>
        <fullName evidence="2">Uncharacterized protein</fullName>
    </submittedName>
</protein>
<evidence type="ECO:0000313" key="2">
    <source>
        <dbReference type="EMBL" id="MBO0512869.1"/>
    </source>
</evidence>
<keyword evidence="1" id="KW-0812">Transmembrane</keyword>
<proteinExistence type="predicted"/>
<gene>
    <name evidence="2" type="ORF">J0695_13780</name>
</gene>